<evidence type="ECO:0000256" key="2">
    <source>
        <dbReference type="ARBA" id="ARBA00022475"/>
    </source>
</evidence>
<dbReference type="Proteomes" id="UP001260956">
    <property type="component" value="Unassembled WGS sequence"/>
</dbReference>
<feature type="transmembrane region" description="Helical" evidence="6">
    <location>
        <begin position="117"/>
        <end position="142"/>
    </location>
</feature>
<protein>
    <submittedName>
        <fullName evidence="7">Oligosaccharide flippase family protein</fullName>
    </submittedName>
</protein>
<evidence type="ECO:0000313" key="7">
    <source>
        <dbReference type="EMBL" id="MDT2370754.1"/>
    </source>
</evidence>
<feature type="transmembrane region" description="Helical" evidence="6">
    <location>
        <begin position="386"/>
        <end position="407"/>
    </location>
</feature>
<dbReference type="AlphaFoldDB" id="A0AAW8RMQ9"/>
<accession>A0AAW8RMQ9</accession>
<evidence type="ECO:0000256" key="1">
    <source>
        <dbReference type="ARBA" id="ARBA00004651"/>
    </source>
</evidence>
<evidence type="ECO:0000256" key="6">
    <source>
        <dbReference type="SAM" id="Phobius"/>
    </source>
</evidence>
<dbReference type="EMBL" id="JARPTX010000046">
    <property type="protein sequence ID" value="MDT2370754.1"/>
    <property type="molecule type" value="Genomic_DNA"/>
</dbReference>
<evidence type="ECO:0000313" key="8">
    <source>
        <dbReference type="Proteomes" id="UP001260956"/>
    </source>
</evidence>
<dbReference type="RefSeq" id="WP_311813724.1">
    <property type="nucleotide sequence ID" value="NZ_JARPTX010000046.1"/>
</dbReference>
<feature type="transmembrane region" description="Helical" evidence="6">
    <location>
        <begin position="298"/>
        <end position="318"/>
    </location>
</feature>
<keyword evidence="5 6" id="KW-0472">Membrane</keyword>
<keyword evidence="3 6" id="KW-0812">Transmembrane</keyword>
<feature type="transmembrane region" description="Helical" evidence="6">
    <location>
        <begin position="182"/>
        <end position="202"/>
    </location>
</feature>
<evidence type="ECO:0000256" key="5">
    <source>
        <dbReference type="ARBA" id="ARBA00023136"/>
    </source>
</evidence>
<sequence length="479" mass="55391">MRKFFKLYKKMSDPIKASLWFTISSVIQRSISLLTTPIFTRLLTTEQYGVYSVYQSWYSIIIIFATLNLYAGVYNNGMTKWPNDRPKFTSSLLGLSSTVTVVLFGIYLAAMDFWNNIFGLSTLFVIAIFIEAFFVPAFHFWAAGERYDYKYQKLVLVTILMALMSPLLGIIAILSTKYKVEARVLSFVGIQVCIGLIFYIYIMRQGGKFYIKNYWKFALAFNLPLIPHYLSQTVLNQADRIMISNMVGKSEAAIYSVAYTISMMFTIVTSAINNSFIPYTYKAIKEQKYKDLRRNSTFLVLIVGIFCMVATAFGPEIIKVFAALEYYDARWIIPPVAESLLFMFIYPLFSNVEFYFEETKFIMIASGLAACVNIGLNYIGIQLFGYIAAAYTTLICYILLTLAHYIVYRIVCIKNGIQTRIYNIKFLMIYSIISICLMIVMIIIYDIWYIRYAVILIICSIMIWKRKLLLSKFKEIWKS</sequence>
<organism evidence="7 8">
    <name type="scientific">Enterococcus faecium</name>
    <name type="common">Streptococcus faecium</name>
    <dbReference type="NCBI Taxonomy" id="1352"/>
    <lineage>
        <taxon>Bacteria</taxon>
        <taxon>Bacillati</taxon>
        <taxon>Bacillota</taxon>
        <taxon>Bacilli</taxon>
        <taxon>Lactobacillales</taxon>
        <taxon>Enterococcaceae</taxon>
        <taxon>Enterococcus</taxon>
    </lineage>
</organism>
<comment type="caution">
    <text evidence="7">The sequence shown here is derived from an EMBL/GenBank/DDBJ whole genome shotgun (WGS) entry which is preliminary data.</text>
</comment>
<feature type="transmembrane region" description="Helical" evidence="6">
    <location>
        <begin position="427"/>
        <end position="444"/>
    </location>
</feature>
<dbReference type="InterPro" id="IPR050833">
    <property type="entry name" value="Poly_Biosynth_Transport"/>
</dbReference>
<reference evidence="7" key="1">
    <citation type="submission" date="2023-03" db="EMBL/GenBank/DDBJ databases">
        <authorList>
            <person name="Shen W."/>
            <person name="Cai J."/>
        </authorList>
    </citation>
    <scope>NUCLEOTIDE SEQUENCE</scope>
    <source>
        <strain evidence="7">B1010-2</strain>
    </source>
</reference>
<proteinExistence type="predicted"/>
<feature type="transmembrane region" description="Helical" evidence="6">
    <location>
        <begin position="56"/>
        <end position="76"/>
    </location>
</feature>
<evidence type="ECO:0000256" key="3">
    <source>
        <dbReference type="ARBA" id="ARBA00022692"/>
    </source>
</evidence>
<dbReference type="InterPro" id="IPR002797">
    <property type="entry name" value="Polysacc_synth"/>
</dbReference>
<feature type="transmembrane region" description="Helical" evidence="6">
    <location>
        <begin position="361"/>
        <end position="380"/>
    </location>
</feature>
<name>A0AAW8RMQ9_ENTFC</name>
<dbReference type="PANTHER" id="PTHR30250">
    <property type="entry name" value="PST FAMILY PREDICTED COLANIC ACID TRANSPORTER"/>
    <property type="match status" value="1"/>
</dbReference>
<keyword evidence="4 6" id="KW-1133">Transmembrane helix</keyword>
<dbReference type="GO" id="GO:0005886">
    <property type="term" value="C:plasma membrane"/>
    <property type="evidence" value="ECO:0007669"/>
    <property type="project" value="UniProtKB-SubCell"/>
</dbReference>
<feature type="transmembrane region" description="Helical" evidence="6">
    <location>
        <begin position="88"/>
        <end position="111"/>
    </location>
</feature>
<feature type="transmembrane region" description="Helical" evidence="6">
    <location>
        <begin position="154"/>
        <end position="176"/>
    </location>
</feature>
<feature type="transmembrane region" description="Helical" evidence="6">
    <location>
        <begin position="330"/>
        <end position="349"/>
    </location>
</feature>
<dbReference type="Pfam" id="PF01943">
    <property type="entry name" value="Polysacc_synt"/>
    <property type="match status" value="1"/>
</dbReference>
<feature type="transmembrane region" description="Helical" evidence="6">
    <location>
        <begin position="214"/>
        <end position="232"/>
    </location>
</feature>
<gene>
    <name evidence="7" type="ORF">P6Z85_11475</name>
</gene>
<comment type="subcellular location">
    <subcellularLocation>
        <location evidence="1">Cell membrane</location>
        <topology evidence="1">Multi-pass membrane protein</topology>
    </subcellularLocation>
</comment>
<feature type="transmembrane region" description="Helical" evidence="6">
    <location>
        <begin position="450"/>
        <end position="469"/>
    </location>
</feature>
<evidence type="ECO:0000256" key="4">
    <source>
        <dbReference type="ARBA" id="ARBA00022989"/>
    </source>
</evidence>
<feature type="transmembrane region" description="Helical" evidence="6">
    <location>
        <begin position="252"/>
        <end position="277"/>
    </location>
</feature>
<dbReference type="PANTHER" id="PTHR30250:SF11">
    <property type="entry name" value="O-ANTIGEN TRANSPORTER-RELATED"/>
    <property type="match status" value="1"/>
</dbReference>
<keyword evidence="2" id="KW-1003">Cell membrane</keyword>